<organism evidence="2 3">
    <name type="scientific">Dissostichus mawsoni</name>
    <name type="common">Antarctic cod</name>
    <dbReference type="NCBI Taxonomy" id="36200"/>
    <lineage>
        <taxon>Eukaryota</taxon>
        <taxon>Metazoa</taxon>
        <taxon>Chordata</taxon>
        <taxon>Craniata</taxon>
        <taxon>Vertebrata</taxon>
        <taxon>Euteleostomi</taxon>
        <taxon>Actinopterygii</taxon>
        <taxon>Neopterygii</taxon>
        <taxon>Teleostei</taxon>
        <taxon>Neoteleostei</taxon>
        <taxon>Acanthomorphata</taxon>
        <taxon>Eupercaria</taxon>
        <taxon>Perciformes</taxon>
        <taxon>Notothenioidei</taxon>
        <taxon>Nototheniidae</taxon>
        <taxon>Dissostichus</taxon>
    </lineage>
</organism>
<evidence type="ECO:0000313" key="2">
    <source>
        <dbReference type="EMBL" id="KAF3857127.1"/>
    </source>
</evidence>
<accession>A0A7J5Z8U6</accession>
<dbReference type="AlphaFoldDB" id="A0A7J5Z8U6"/>
<reference evidence="2 3" key="1">
    <citation type="submission" date="2020-03" db="EMBL/GenBank/DDBJ databases">
        <title>Dissostichus mawsoni Genome sequencing and assembly.</title>
        <authorList>
            <person name="Park H."/>
        </authorList>
    </citation>
    <scope>NUCLEOTIDE SEQUENCE [LARGE SCALE GENOMIC DNA]</scope>
    <source>
        <strain evidence="2">DM0001</strain>
        <tissue evidence="2">Muscle</tissue>
    </source>
</reference>
<feature type="compositionally biased region" description="Low complexity" evidence="1">
    <location>
        <begin position="257"/>
        <end position="271"/>
    </location>
</feature>
<proteinExistence type="predicted"/>
<protein>
    <submittedName>
        <fullName evidence="2">Uncharacterized protein</fullName>
    </submittedName>
</protein>
<dbReference type="Proteomes" id="UP000518266">
    <property type="component" value="Unassembled WGS sequence"/>
</dbReference>
<evidence type="ECO:0000313" key="3">
    <source>
        <dbReference type="Proteomes" id="UP000518266"/>
    </source>
</evidence>
<feature type="region of interest" description="Disordered" evidence="1">
    <location>
        <begin position="137"/>
        <end position="164"/>
    </location>
</feature>
<evidence type="ECO:0000256" key="1">
    <source>
        <dbReference type="SAM" id="MobiDB-lite"/>
    </source>
</evidence>
<sequence>MMPRYSVRMYLHRLINDGLFNSVRMYLHRRESPFFSTRGQELGGLEDVYGGLPQPDGGQLQAVLPGIKAPQSYRAPLGQPLHLPEPPSRVVLHEPSETQNLDQHGGHQHEEEREAEPEVVLPLVVLHGEAQVRAHVPEEDQEGQDDPEAVHPQLLPGGTVGLADPDPPWSLADKGPEARGSAAPVARGGAAAHADVNGCGVQVVFRVHVVQLREAAAPAACGSGFSAVRLRGHVPLPALLRNARQPPRGEQRRNTLRSSSSSIIPAASSRPARGTRFCEELGIMLRLKPDGKEARFESKDLSRFGATKVENVLRDTASVGRRYDRLRWEFGGVRHAAANSLTLKAMKCIRLYNLLPCKYFHTDETLQG</sequence>
<keyword evidence="3" id="KW-1185">Reference proteome</keyword>
<dbReference type="EMBL" id="JAAKFY010000005">
    <property type="protein sequence ID" value="KAF3857127.1"/>
    <property type="molecule type" value="Genomic_DNA"/>
</dbReference>
<gene>
    <name evidence="2" type="ORF">F7725_008986</name>
</gene>
<comment type="caution">
    <text evidence="2">The sequence shown here is derived from an EMBL/GenBank/DDBJ whole genome shotgun (WGS) entry which is preliminary data.</text>
</comment>
<name>A0A7J5Z8U6_DISMA</name>
<feature type="region of interest" description="Disordered" evidence="1">
    <location>
        <begin position="240"/>
        <end position="271"/>
    </location>
</feature>